<gene>
    <name evidence="1" type="ORF">BN8_01965</name>
</gene>
<dbReference type="AlphaFoldDB" id="I2GG96"/>
<keyword evidence="2" id="KW-1185">Reference proteome</keyword>
<dbReference type="Proteomes" id="UP000009309">
    <property type="component" value="Unassembled WGS sequence"/>
</dbReference>
<sequence>MSNFMNRKSLLNQLELAYAPLTAYEFAIVKDDKLIERALEKASLYLIGQRPVSTFENVIPDTTVYQLNFEIHQRGNPNILKCKLPFDQEIFGLMQDNVVDVAFNYLDRPIKQEKCPFQNIHGFSLVRHTENGKEFIIWFSPEKLLQNWWKGFIDCEIQGDWKSYIKYKVHYVGKATKQSILKRLTGHSTFQDILSLEAPVTEKQLPANEIVILPFEFQDNLQIQSFGEEADTKDMVASLLGDNYPDQEKIFIDAEKALIKAIRPSYNKELFNSYPISRDGLYNDNYDAISYTFIDPIVLVYEEGEIRGGLTHTGGDTILIINNKEFKLVKHK</sequence>
<evidence type="ECO:0000313" key="1">
    <source>
        <dbReference type="EMBL" id="CCH52921.1"/>
    </source>
</evidence>
<comment type="caution">
    <text evidence="1">The sequence shown here is derived from an EMBL/GenBank/DDBJ whole genome shotgun (WGS) entry which is preliminary data.</text>
</comment>
<proteinExistence type="predicted"/>
<dbReference type="STRING" id="1185876.BN8_01965"/>
<dbReference type="eggNOG" id="ENOG50337C5">
    <property type="taxonomic scope" value="Bacteria"/>
</dbReference>
<accession>I2GG96</accession>
<name>I2GG96_9BACT</name>
<protein>
    <submittedName>
        <fullName evidence="1">Uncharacterized protein</fullName>
    </submittedName>
</protein>
<dbReference type="EMBL" id="CAIT01000006">
    <property type="protein sequence ID" value="CCH52921.1"/>
    <property type="molecule type" value="Genomic_DNA"/>
</dbReference>
<organism evidence="1 2">
    <name type="scientific">Fibrisoma limi BUZ 3</name>
    <dbReference type="NCBI Taxonomy" id="1185876"/>
    <lineage>
        <taxon>Bacteria</taxon>
        <taxon>Pseudomonadati</taxon>
        <taxon>Bacteroidota</taxon>
        <taxon>Cytophagia</taxon>
        <taxon>Cytophagales</taxon>
        <taxon>Spirosomataceae</taxon>
        <taxon>Fibrisoma</taxon>
    </lineage>
</organism>
<reference evidence="1 2" key="1">
    <citation type="journal article" date="2012" name="J. Bacteriol.">
        <title>Genome Sequence of the Filamentous Bacterium Fibrisoma limi BUZ 3T.</title>
        <authorList>
            <person name="Filippini M."/>
            <person name="Qi W."/>
            <person name="Jaenicke S."/>
            <person name="Goesmann A."/>
            <person name="Smits T.H."/>
            <person name="Bagheri H.C."/>
        </authorList>
    </citation>
    <scope>NUCLEOTIDE SEQUENCE [LARGE SCALE GENOMIC DNA]</scope>
    <source>
        <strain evidence="2">BUZ 3T</strain>
    </source>
</reference>
<evidence type="ECO:0000313" key="2">
    <source>
        <dbReference type="Proteomes" id="UP000009309"/>
    </source>
</evidence>